<organism evidence="1 2">
    <name type="scientific">Dermacentor silvarum</name>
    <name type="common">Tick</name>
    <dbReference type="NCBI Taxonomy" id="543639"/>
    <lineage>
        <taxon>Eukaryota</taxon>
        <taxon>Metazoa</taxon>
        <taxon>Ecdysozoa</taxon>
        <taxon>Arthropoda</taxon>
        <taxon>Chelicerata</taxon>
        <taxon>Arachnida</taxon>
        <taxon>Acari</taxon>
        <taxon>Parasitiformes</taxon>
        <taxon>Ixodida</taxon>
        <taxon>Ixodoidea</taxon>
        <taxon>Ixodidae</taxon>
        <taxon>Rhipicephalinae</taxon>
        <taxon>Dermacentor</taxon>
    </lineage>
</organism>
<sequence>MRYVSPVLLCLVVAAAAFEIRAAGASSSGGGGDGLADYESSYQSAVESYLSAQWTQCVARLEDALAAYKKHVGVVVACRTKCRAVEATDCYECATSNSFYVAKAAEARCLRNCTGVWHGVSVSDATLRDFRDRMPYYYLQRCYFELGDTKQAASAAYTFLEHNPGHSLVSFHLSQYLELSGLNKKDLVPLEVKEYQNLFRSAAKLYTEKKYDKSCAVMEEAISSYLKAEEECRTLCDDFLPTAFATREFSEVAAGHHLASLKCKEQCPGQLSYLNEHHRPNFFAGLYHYLQYSYYQLGKLQKACEATQSYLRLLPDDADMWYNQAYYAHLPSTQDSWFKTRQEVEEYVMRREKEQETIKVIQQQLDTVAAPEIKESRSKDVSFNTSSIRVVEDEKALNGTRVVAEGFLTGDECSALLSLADIAALTGDGYDGKQSPHSKFETFEGITAGRIALLTRNGSVDKQLAELFLEASERVRSYVESYFNLDSHLYFSYTHLVCRTAMTGASRRPESDMSHSIHADNCILQKSGRCLKQLPAYIWRDFSSVLYLNDDFLGGEFVFASQKTSIEASVKPKCGRAVAFSAGAENLHGVLPVEDGRRCALATWYTFDPKYRERERDFAYNIISQHRSSGRRENLTSKLSREKGQPVLAPLRDHSVQDTVLQKRGIKDHHMDEL</sequence>
<proteinExistence type="predicted"/>
<reference evidence="1" key="1">
    <citation type="submission" date="2020-05" db="EMBL/GenBank/DDBJ databases">
        <title>Large-scale comparative analyses of tick genomes elucidate their genetic diversity and vector capacities.</title>
        <authorList>
            <person name="Jia N."/>
            <person name="Wang J."/>
            <person name="Shi W."/>
            <person name="Du L."/>
            <person name="Sun Y."/>
            <person name="Zhan W."/>
            <person name="Jiang J."/>
            <person name="Wang Q."/>
            <person name="Zhang B."/>
            <person name="Ji P."/>
            <person name="Sakyi L.B."/>
            <person name="Cui X."/>
            <person name="Yuan T."/>
            <person name="Jiang B."/>
            <person name="Yang W."/>
            <person name="Lam T.T.-Y."/>
            <person name="Chang Q."/>
            <person name="Ding S."/>
            <person name="Wang X."/>
            <person name="Zhu J."/>
            <person name="Ruan X."/>
            <person name="Zhao L."/>
            <person name="Wei J."/>
            <person name="Que T."/>
            <person name="Du C."/>
            <person name="Cheng J."/>
            <person name="Dai P."/>
            <person name="Han X."/>
            <person name="Huang E."/>
            <person name="Gao Y."/>
            <person name="Liu J."/>
            <person name="Shao H."/>
            <person name="Ye R."/>
            <person name="Li L."/>
            <person name="Wei W."/>
            <person name="Wang X."/>
            <person name="Wang C."/>
            <person name="Yang T."/>
            <person name="Huo Q."/>
            <person name="Li W."/>
            <person name="Guo W."/>
            <person name="Chen H."/>
            <person name="Zhou L."/>
            <person name="Ni X."/>
            <person name="Tian J."/>
            <person name="Zhou Y."/>
            <person name="Sheng Y."/>
            <person name="Liu T."/>
            <person name="Pan Y."/>
            <person name="Xia L."/>
            <person name="Li J."/>
            <person name="Zhao F."/>
            <person name="Cao W."/>
        </authorList>
    </citation>
    <scope>NUCLEOTIDE SEQUENCE</scope>
    <source>
        <strain evidence="1">Dsil-2018</strain>
    </source>
</reference>
<gene>
    <name evidence="1" type="ORF">HPB49_020457</name>
</gene>
<dbReference type="EMBL" id="CM023480">
    <property type="protein sequence ID" value="KAH7971215.1"/>
    <property type="molecule type" value="Genomic_DNA"/>
</dbReference>
<comment type="caution">
    <text evidence="1">The sequence shown here is derived from an EMBL/GenBank/DDBJ whole genome shotgun (WGS) entry which is preliminary data.</text>
</comment>
<dbReference type="Proteomes" id="UP000821865">
    <property type="component" value="Chromosome 11"/>
</dbReference>
<keyword evidence="2" id="KW-1185">Reference proteome</keyword>
<evidence type="ECO:0000313" key="2">
    <source>
        <dbReference type="Proteomes" id="UP000821865"/>
    </source>
</evidence>
<protein>
    <submittedName>
        <fullName evidence="1">Uncharacterized protein</fullName>
    </submittedName>
</protein>
<evidence type="ECO:0000313" key="1">
    <source>
        <dbReference type="EMBL" id="KAH7971215.1"/>
    </source>
</evidence>
<name>A0ACB8DKM6_DERSI</name>
<accession>A0ACB8DKM6</accession>